<evidence type="ECO:0000259" key="2">
    <source>
        <dbReference type="PROSITE" id="PS50983"/>
    </source>
</evidence>
<evidence type="ECO:0000313" key="4">
    <source>
        <dbReference type="Proteomes" id="UP000215559"/>
    </source>
</evidence>
<dbReference type="InterPro" id="IPR050902">
    <property type="entry name" value="ABC_Transporter_SBP"/>
</dbReference>
<reference evidence="3 4" key="1">
    <citation type="submission" date="2017-07" db="EMBL/GenBank/DDBJ databases">
        <title>Recovery of genomes from metagenomes via a dereplication, aggregation, and scoring strategy.</title>
        <authorList>
            <person name="Sieber C.M."/>
            <person name="Probst A.J."/>
            <person name="Sharrar A."/>
            <person name="Thomas B.C."/>
            <person name="Hess M."/>
            <person name="Tringe S.G."/>
            <person name="Banfield J.F."/>
        </authorList>
    </citation>
    <scope>NUCLEOTIDE SEQUENCE [LARGE SCALE GENOMIC DNA]</scope>
    <source>
        <strain evidence="3">JGI_Cruoil_03_51_56</strain>
    </source>
</reference>
<sequence>MNRFLVFVVGLVLCCGTSQPAKVSRKGVVSLVPSVTEIVYALGAEDQLVGNTTYCDYPDAAKHGYKVGDFQNPDLERIISLRPRLVFLCLPAHLIIADKLKELGIAYYVSRPGTIEGVFSEIDSIGKLLGVQKRAEILVHRLRGRLDSLPVYPDTPRVYLEISDVPLMTVGGGSFINGIIRKAGGYNIFGKAASEYPIVDPEFVVRADPEVILILHPGLSAGQVGNRLGWSQISAVRNMRVFDDLDMDLLFRPGPRVVEGIIELSRRLHPE</sequence>
<feature type="domain" description="Fe/B12 periplasmic-binding" evidence="2">
    <location>
        <begin position="27"/>
        <end position="271"/>
    </location>
</feature>
<dbReference type="AlphaFoldDB" id="A0A235BQA3"/>
<protein>
    <recommendedName>
        <fullName evidence="2">Fe/B12 periplasmic-binding domain-containing protein</fullName>
    </recommendedName>
</protein>
<keyword evidence="1" id="KW-0732">Signal</keyword>
<evidence type="ECO:0000313" key="3">
    <source>
        <dbReference type="EMBL" id="OYD13887.1"/>
    </source>
</evidence>
<organism evidence="3 4">
    <name type="scientific">candidate division WOR-3 bacterium JGI_Cruoil_03_51_56</name>
    <dbReference type="NCBI Taxonomy" id="1973747"/>
    <lineage>
        <taxon>Bacteria</taxon>
        <taxon>Bacteria division WOR-3</taxon>
    </lineage>
</organism>
<dbReference type="Proteomes" id="UP000215559">
    <property type="component" value="Unassembled WGS sequence"/>
</dbReference>
<accession>A0A235BQA3</accession>
<dbReference type="Pfam" id="PF01497">
    <property type="entry name" value="Peripla_BP_2"/>
    <property type="match status" value="1"/>
</dbReference>
<dbReference type="EMBL" id="NOZP01000186">
    <property type="protein sequence ID" value="OYD13887.1"/>
    <property type="molecule type" value="Genomic_DNA"/>
</dbReference>
<dbReference type="NCBIfam" id="NF038402">
    <property type="entry name" value="TroA_like"/>
    <property type="match status" value="1"/>
</dbReference>
<evidence type="ECO:0000256" key="1">
    <source>
        <dbReference type="ARBA" id="ARBA00022729"/>
    </source>
</evidence>
<comment type="caution">
    <text evidence="3">The sequence shown here is derived from an EMBL/GenBank/DDBJ whole genome shotgun (WGS) entry which is preliminary data.</text>
</comment>
<dbReference type="SUPFAM" id="SSF53807">
    <property type="entry name" value="Helical backbone' metal receptor"/>
    <property type="match status" value="1"/>
</dbReference>
<gene>
    <name evidence="3" type="ORF">CH330_09925</name>
</gene>
<dbReference type="InterPro" id="IPR054828">
    <property type="entry name" value="Vit_B12_bind_prot"/>
</dbReference>
<name>A0A235BQA3_UNCW3</name>
<dbReference type="Gene3D" id="3.40.50.1980">
    <property type="entry name" value="Nitrogenase molybdenum iron protein domain"/>
    <property type="match status" value="2"/>
</dbReference>
<dbReference type="PANTHER" id="PTHR30535:SF34">
    <property type="entry name" value="MOLYBDATE-BINDING PROTEIN MOLA"/>
    <property type="match status" value="1"/>
</dbReference>
<proteinExistence type="predicted"/>
<dbReference type="InterPro" id="IPR002491">
    <property type="entry name" value="ABC_transptr_periplasmic_BD"/>
</dbReference>
<dbReference type="PANTHER" id="PTHR30535">
    <property type="entry name" value="VITAMIN B12-BINDING PROTEIN"/>
    <property type="match status" value="1"/>
</dbReference>
<dbReference type="PROSITE" id="PS50983">
    <property type="entry name" value="FE_B12_PBP"/>
    <property type="match status" value="1"/>
</dbReference>
<dbReference type="CDD" id="cd01144">
    <property type="entry name" value="BtuF"/>
    <property type="match status" value="1"/>
</dbReference>